<keyword evidence="8" id="KW-0804">Transcription</keyword>
<dbReference type="Proteomes" id="UP000292702">
    <property type="component" value="Unassembled WGS sequence"/>
</dbReference>
<dbReference type="FunFam" id="1.10.472.10:FF:000007">
    <property type="entry name" value="Transcription factor IIIB 90 kDa subunit"/>
    <property type="match status" value="1"/>
</dbReference>
<dbReference type="PROSITE" id="PS51134">
    <property type="entry name" value="ZF_TFIIB"/>
    <property type="match status" value="1"/>
</dbReference>
<evidence type="ECO:0000256" key="3">
    <source>
        <dbReference type="ARBA" id="ARBA00022723"/>
    </source>
</evidence>
<proteinExistence type="inferred from homology"/>
<evidence type="ECO:0000313" key="14">
    <source>
        <dbReference type="EMBL" id="TCD63725.1"/>
    </source>
</evidence>
<dbReference type="InterPro" id="IPR013763">
    <property type="entry name" value="Cyclin-like_dom"/>
</dbReference>
<evidence type="ECO:0000256" key="10">
    <source>
        <dbReference type="ARBA" id="ARBA00031009"/>
    </source>
</evidence>
<keyword evidence="4 11" id="KW-0863">Zinc-finger</keyword>
<keyword evidence="6" id="KW-0805">Transcription regulation</keyword>
<protein>
    <recommendedName>
        <fullName evidence="10">B-related factor 1</fullName>
    </recommendedName>
</protein>
<evidence type="ECO:0000256" key="5">
    <source>
        <dbReference type="ARBA" id="ARBA00022833"/>
    </source>
</evidence>
<dbReference type="Gene3D" id="2.20.25.10">
    <property type="match status" value="1"/>
</dbReference>
<evidence type="ECO:0000256" key="9">
    <source>
        <dbReference type="ARBA" id="ARBA00023242"/>
    </source>
</evidence>
<reference evidence="14 15" key="1">
    <citation type="submission" date="2018-11" db="EMBL/GenBank/DDBJ databases">
        <title>Genome assembly of Steccherinum ochraceum LE-BIN_3174, the white-rot fungus of the Steccherinaceae family (The Residual Polyporoid clade, Polyporales, Basidiomycota).</title>
        <authorList>
            <person name="Fedorova T.V."/>
            <person name="Glazunova O.A."/>
            <person name="Landesman E.O."/>
            <person name="Moiseenko K.V."/>
            <person name="Psurtseva N.V."/>
            <person name="Savinova O.S."/>
            <person name="Shakhova N.V."/>
            <person name="Tyazhelova T.V."/>
            <person name="Vasina D.V."/>
        </authorList>
    </citation>
    <scope>NUCLEOTIDE SEQUENCE [LARGE SCALE GENOMIC DNA]</scope>
    <source>
        <strain evidence="14 15">LE-BIN_3174</strain>
    </source>
</reference>
<dbReference type="Gene3D" id="1.10.472.10">
    <property type="entry name" value="Cyclin-like"/>
    <property type="match status" value="2"/>
</dbReference>
<dbReference type="PANTHER" id="PTHR11618:SF4">
    <property type="entry name" value="TRANSCRIPTION FACTOR IIIB 90 KDA SUBUNIT"/>
    <property type="match status" value="1"/>
</dbReference>
<name>A0A4R0RDW8_9APHY</name>
<dbReference type="SUPFAM" id="SSF47954">
    <property type="entry name" value="Cyclin-like"/>
    <property type="match status" value="2"/>
</dbReference>
<feature type="domain" description="TFIIB-type" evidence="13">
    <location>
        <begin position="1"/>
        <end position="31"/>
    </location>
</feature>
<dbReference type="InterPro" id="IPR000812">
    <property type="entry name" value="TFIIB"/>
</dbReference>
<dbReference type="PANTHER" id="PTHR11618">
    <property type="entry name" value="TRANSCRIPTION INITIATION FACTOR IIB-RELATED"/>
    <property type="match status" value="1"/>
</dbReference>
<evidence type="ECO:0000313" key="15">
    <source>
        <dbReference type="Proteomes" id="UP000292702"/>
    </source>
</evidence>
<dbReference type="GO" id="GO:0000126">
    <property type="term" value="C:transcription factor TFIIIB complex"/>
    <property type="evidence" value="ECO:0007669"/>
    <property type="project" value="TreeGrafter"/>
</dbReference>
<dbReference type="GO" id="GO:0005634">
    <property type="term" value="C:nucleus"/>
    <property type="evidence" value="ECO:0007669"/>
    <property type="project" value="UniProtKB-SubCell"/>
</dbReference>
<dbReference type="Pfam" id="PF08271">
    <property type="entry name" value="Zn_Ribbon_TF"/>
    <property type="match status" value="1"/>
</dbReference>
<sequence length="731" mass="79268">MTVCIDCGGTVIEYDAAAGNGFCVNCGTVVEENTIVNEIAFGETSTGAAMVQGSYVAQGATHARMSGPFGNRGSNESREQTIANAGRKIQQVANALRLSEVVQLAATRLYTLAVEHRFTKGRKSMNVVAVCLYVACRQKETRNYMLIDFSDLLQVNVFELGHTYLQLVQTLNLRLPLVDPSHYISRFAALLEFGDETPQVALDATRLVQRFDRDWMTRGRRPSGICGAALLLAARMNNFRRSVEEIVQVVKIADSTLRKRVEEFRKTGSAELSVADFRSVWLEEEMDPPAYIKGKEKEAAEAEAAADENGEVATGKGKGKAKAKGKGKGKKRKRKAVEESDDEDAPADPPEEEPPAPAPVDPALLNEGILAGTVVAEEHNHDSNTTSSHNNDSSNPQPLFFPDVDDQPAPSSVDPNFDPSLLDSSLLVPPQNPTPSQPEQAVSDDSATQLSQAPAPAPDHASLHLSPAPAPAPSLPPASPTQVNPEPDEIPSKIDTAIDNLLTTEVSSFLTTEQGVSLSSALDHAETVRQSQFVGLEDDELQGLDEEELDAFILTEDEVKIKERVWVELNKDYLEALAAKQEAEAEGENSGEKKSRKRRKSNRARDGATPYGATAAESVRNLIKKNPRYSKRINYDALKDLFTDADTGSPVPLIKMPSTPTPGPAMEDGDDGGETDHGSVYPMSDAEGMSVVVEEGGGGVGEKKRDADEEDVDEDVAEESYMEWDDYEQEV</sequence>
<feature type="compositionally biased region" description="Acidic residues" evidence="12">
    <location>
        <begin position="339"/>
        <end position="354"/>
    </location>
</feature>
<dbReference type="Pfam" id="PF07741">
    <property type="entry name" value="BRF1"/>
    <property type="match status" value="1"/>
</dbReference>
<dbReference type="InterPro" id="IPR013150">
    <property type="entry name" value="TFIIB_cyclin"/>
</dbReference>
<feature type="compositionally biased region" description="Pro residues" evidence="12">
    <location>
        <begin position="468"/>
        <end position="479"/>
    </location>
</feature>
<feature type="compositionally biased region" description="Polar residues" evidence="12">
    <location>
        <begin position="437"/>
        <end position="452"/>
    </location>
</feature>
<dbReference type="AlphaFoldDB" id="A0A4R0RDW8"/>
<evidence type="ECO:0000256" key="11">
    <source>
        <dbReference type="PROSITE-ProRule" id="PRU00469"/>
    </source>
</evidence>
<evidence type="ECO:0000256" key="2">
    <source>
        <dbReference type="ARBA" id="ARBA00010857"/>
    </source>
</evidence>
<keyword evidence="3" id="KW-0479">Metal-binding</keyword>
<evidence type="ECO:0000256" key="8">
    <source>
        <dbReference type="ARBA" id="ARBA00023163"/>
    </source>
</evidence>
<dbReference type="EMBL" id="RWJN01000279">
    <property type="protein sequence ID" value="TCD63725.1"/>
    <property type="molecule type" value="Genomic_DNA"/>
</dbReference>
<comment type="similarity">
    <text evidence="2">Belongs to the TFIIB family.</text>
</comment>
<dbReference type="GO" id="GO:0000995">
    <property type="term" value="F:RNA polymerase III general transcription initiation factor activity"/>
    <property type="evidence" value="ECO:0007669"/>
    <property type="project" value="TreeGrafter"/>
</dbReference>
<dbReference type="GO" id="GO:0017025">
    <property type="term" value="F:TBP-class protein binding"/>
    <property type="evidence" value="ECO:0007669"/>
    <property type="project" value="InterPro"/>
</dbReference>
<evidence type="ECO:0000256" key="1">
    <source>
        <dbReference type="ARBA" id="ARBA00004123"/>
    </source>
</evidence>
<feature type="compositionally biased region" description="Low complexity" evidence="12">
    <location>
        <begin position="414"/>
        <end position="429"/>
    </location>
</feature>
<feature type="region of interest" description="Disordered" evidence="12">
    <location>
        <begin position="296"/>
        <end position="492"/>
    </location>
</feature>
<keyword evidence="7" id="KW-0010">Activator</keyword>
<dbReference type="InterPro" id="IPR011665">
    <property type="entry name" value="BRF1_TBP-bd_dom"/>
</dbReference>
<evidence type="ECO:0000256" key="4">
    <source>
        <dbReference type="ARBA" id="ARBA00022771"/>
    </source>
</evidence>
<dbReference type="InterPro" id="IPR013137">
    <property type="entry name" value="Znf_TFIIB"/>
</dbReference>
<gene>
    <name evidence="14" type="primary">BRF1</name>
    <name evidence="14" type="ORF">EIP91_005010</name>
</gene>
<keyword evidence="5" id="KW-0862">Zinc</keyword>
<evidence type="ECO:0000259" key="13">
    <source>
        <dbReference type="PROSITE" id="PS51134"/>
    </source>
</evidence>
<comment type="subcellular location">
    <subcellularLocation>
        <location evidence="1">Nucleus</location>
    </subcellularLocation>
</comment>
<dbReference type="GO" id="GO:0097550">
    <property type="term" value="C:transcription preinitiation complex"/>
    <property type="evidence" value="ECO:0007669"/>
    <property type="project" value="TreeGrafter"/>
</dbReference>
<feature type="region of interest" description="Disordered" evidence="12">
    <location>
        <begin position="644"/>
        <end position="731"/>
    </location>
</feature>
<dbReference type="CDD" id="cd20554">
    <property type="entry name" value="CYCLIN_TFIIIB90_rpt2"/>
    <property type="match status" value="1"/>
</dbReference>
<dbReference type="SMART" id="SM00385">
    <property type="entry name" value="CYCLIN"/>
    <property type="match status" value="2"/>
</dbReference>
<dbReference type="GO" id="GO:0001006">
    <property type="term" value="F:RNA polymerase III type 3 promoter sequence-specific DNA binding"/>
    <property type="evidence" value="ECO:0007669"/>
    <property type="project" value="TreeGrafter"/>
</dbReference>
<dbReference type="InterPro" id="IPR036915">
    <property type="entry name" value="Cyclin-like_sf"/>
</dbReference>
<feature type="compositionally biased region" description="Acidic residues" evidence="12">
    <location>
        <begin position="708"/>
        <end position="731"/>
    </location>
</feature>
<dbReference type="CDD" id="cd20553">
    <property type="entry name" value="CYCLIN_TFIIIB90_rpt1"/>
    <property type="match status" value="1"/>
</dbReference>
<comment type="caution">
    <text evidence="14">The sequence shown here is derived from an EMBL/GenBank/DDBJ whole genome shotgun (WGS) entry which is preliminary data.</text>
</comment>
<feature type="compositionally biased region" description="Low complexity" evidence="12">
    <location>
        <begin position="383"/>
        <end position="395"/>
    </location>
</feature>
<organism evidence="14 15">
    <name type="scientific">Steccherinum ochraceum</name>
    <dbReference type="NCBI Taxonomy" id="92696"/>
    <lineage>
        <taxon>Eukaryota</taxon>
        <taxon>Fungi</taxon>
        <taxon>Dikarya</taxon>
        <taxon>Basidiomycota</taxon>
        <taxon>Agaricomycotina</taxon>
        <taxon>Agaricomycetes</taxon>
        <taxon>Polyporales</taxon>
        <taxon>Steccherinaceae</taxon>
        <taxon>Steccherinum</taxon>
    </lineage>
</organism>
<dbReference type="FunFam" id="1.10.472.10:FF:000002">
    <property type="entry name" value="Transcription factor IIIB 90 kDa subunit"/>
    <property type="match status" value="1"/>
</dbReference>
<keyword evidence="15" id="KW-1185">Reference proteome</keyword>
<dbReference type="GO" id="GO:0006384">
    <property type="term" value="P:transcription initiation at RNA polymerase III promoter"/>
    <property type="evidence" value="ECO:0007669"/>
    <property type="project" value="UniProtKB-ARBA"/>
</dbReference>
<dbReference type="OrthoDB" id="511529at2759"/>
<feature type="compositionally biased region" description="Basic residues" evidence="12">
    <location>
        <begin position="317"/>
        <end position="335"/>
    </location>
</feature>
<evidence type="ECO:0000256" key="7">
    <source>
        <dbReference type="ARBA" id="ARBA00023159"/>
    </source>
</evidence>
<evidence type="ECO:0000256" key="6">
    <source>
        <dbReference type="ARBA" id="ARBA00023015"/>
    </source>
</evidence>
<dbReference type="GO" id="GO:0008270">
    <property type="term" value="F:zinc ion binding"/>
    <property type="evidence" value="ECO:0007669"/>
    <property type="project" value="UniProtKB-KW"/>
</dbReference>
<dbReference type="SUPFAM" id="SSF57783">
    <property type="entry name" value="Zinc beta-ribbon"/>
    <property type="match status" value="1"/>
</dbReference>
<feature type="region of interest" description="Disordered" evidence="12">
    <location>
        <begin position="580"/>
        <end position="614"/>
    </location>
</feature>
<dbReference type="PRINTS" id="PR00685">
    <property type="entry name" value="TIFACTORIIB"/>
</dbReference>
<evidence type="ECO:0000256" key="12">
    <source>
        <dbReference type="SAM" id="MobiDB-lite"/>
    </source>
</evidence>
<dbReference type="Gene3D" id="1.20.5.650">
    <property type="entry name" value="Single helix bin"/>
    <property type="match status" value="1"/>
</dbReference>
<dbReference type="Pfam" id="PF00382">
    <property type="entry name" value="TFIIB"/>
    <property type="match status" value="2"/>
</dbReference>
<accession>A0A4R0RDW8</accession>
<dbReference type="STRING" id="92696.A0A4R0RDW8"/>
<dbReference type="GO" id="GO:0070897">
    <property type="term" value="P:transcription preinitiation complex assembly"/>
    <property type="evidence" value="ECO:0007669"/>
    <property type="project" value="InterPro"/>
</dbReference>
<keyword evidence="9" id="KW-0539">Nucleus</keyword>